<evidence type="ECO:0000313" key="4">
    <source>
        <dbReference type="Proteomes" id="UP000483004"/>
    </source>
</evidence>
<keyword evidence="4" id="KW-1185">Reference proteome</keyword>
<dbReference type="Pfam" id="PF17198">
    <property type="entry name" value="AveC_like"/>
    <property type="match status" value="1"/>
</dbReference>
<dbReference type="EMBL" id="WBMR01000039">
    <property type="protein sequence ID" value="KAB2381306.1"/>
    <property type="molecule type" value="Genomic_DNA"/>
</dbReference>
<feature type="transmembrane region" description="Helical" evidence="2">
    <location>
        <begin position="272"/>
        <end position="294"/>
    </location>
</feature>
<feature type="transmembrane region" description="Helical" evidence="2">
    <location>
        <begin position="196"/>
        <end position="213"/>
    </location>
</feature>
<keyword evidence="2" id="KW-0812">Transmembrane</keyword>
<gene>
    <name evidence="3" type="ORF">F9B16_16205</name>
</gene>
<evidence type="ECO:0000313" key="3">
    <source>
        <dbReference type="EMBL" id="KAB2381306.1"/>
    </source>
</evidence>
<name>A0A6L3VZ66_9ACTN</name>
<feature type="transmembrane region" description="Helical" evidence="2">
    <location>
        <begin position="99"/>
        <end position="121"/>
    </location>
</feature>
<feature type="transmembrane region" description="Helical" evidence="2">
    <location>
        <begin position="130"/>
        <end position="146"/>
    </location>
</feature>
<dbReference type="OrthoDB" id="9066067at2"/>
<dbReference type="AlphaFoldDB" id="A0A6L3VZ66"/>
<evidence type="ECO:0000256" key="1">
    <source>
        <dbReference type="SAM" id="MobiDB-lite"/>
    </source>
</evidence>
<accession>A0A6L3VZ66</accession>
<protein>
    <submittedName>
        <fullName evidence="3">Spirocyclase, AveC family</fullName>
    </submittedName>
</protein>
<proteinExistence type="predicted"/>
<organism evidence="3 4">
    <name type="scientific">Actinomadura montaniterrae</name>
    <dbReference type="NCBI Taxonomy" id="1803903"/>
    <lineage>
        <taxon>Bacteria</taxon>
        <taxon>Bacillati</taxon>
        <taxon>Actinomycetota</taxon>
        <taxon>Actinomycetes</taxon>
        <taxon>Streptosporangiales</taxon>
        <taxon>Thermomonosporaceae</taxon>
        <taxon>Actinomadura</taxon>
    </lineage>
</organism>
<sequence>MPNGGAAVPVPVRRTAATQKESLVSGQSEKTNAPAITESLDTASLGAQVQAPSKPVRIWAVIGGAILVFQLYVWIRWITGSHFERVPTGPSDPPTLMKAVLITWTGVTLLGLPVGVYFFIVRPWRRERRITLDGMLLVSCGLLFFQDPLLDYFNTWCTYNSWLWNMGSWTQDIPGWQSFGEPGHMLAEPLLMNAPGYSYGVLLCTILGCWVMRRVKARWPGISNVGLIGVLVAWSFFFDLVMEGLFLMPMGLFTYPGAIRSLSINAGHYYQWPIYEGLMWGGVQAGLCALRYFTDDRGRTFVERGLDRVRGGPTRQQFTRFLAIFAACSAFFFVFYNVPVQWFAMHADSWPTDIQKRSYFTSGICGDGTGRLCPDPALPTTRDGSATIGPDGKVVPPKDGKLPTIVPFDKGH</sequence>
<dbReference type="InterPro" id="IPR033459">
    <property type="entry name" value="AveC-like"/>
</dbReference>
<keyword evidence="2" id="KW-1133">Transmembrane helix</keyword>
<comment type="caution">
    <text evidence="3">The sequence shown here is derived from an EMBL/GenBank/DDBJ whole genome shotgun (WGS) entry which is preliminary data.</text>
</comment>
<evidence type="ECO:0000256" key="2">
    <source>
        <dbReference type="SAM" id="Phobius"/>
    </source>
</evidence>
<reference evidence="3 4" key="1">
    <citation type="submission" date="2019-09" db="EMBL/GenBank/DDBJ databases">
        <title>Actinomadura physcomitrii sp. nov., a novel actinomycete isolated from moss [Physcomitrium sphaericum (Ludw) Fuernr].</title>
        <authorList>
            <person name="Liu C."/>
            <person name="Zhuang X."/>
        </authorList>
    </citation>
    <scope>NUCLEOTIDE SEQUENCE [LARGE SCALE GENOMIC DNA]</scope>
    <source>
        <strain evidence="3 4">CYP1-1B</strain>
    </source>
</reference>
<feature type="region of interest" description="Disordered" evidence="1">
    <location>
        <begin position="380"/>
        <end position="400"/>
    </location>
</feature>
<feature type="transmembrane region" description="Helical" evidence="2">
    <location>
        <begin position="58"/>
        <end position="79"/>
    </location>
</feature>
<dbReference type="Proteomes" id="UP000483004">
    <property type="component" value="Unassembled WGS sequence"/>
</dbReference>
<feature type="transmembrane region" description="Helical" evidence="2">
    <location>
        <begin position="225"/>
        <end position="252"/>
    </location>
</feature>
<feature type="transmembrane region" description="Helical" evidence="2">
    <location>
        <begin position="318"/>
        <end position="336"/>
    </location>
</feature>
<keyword evidence="2" id="KW-0472">Membrane</keyword>